<accession>A0A364XZ01</accession>
<evidence type="ECO:0000313" key="3">
    <source>
        <dbReference type="Proteomes" id="UP000251889"/>
    </source>
</evidence>
<dbReference type="AlphaFoldDB" id="A0A364XZ01"/>
<dbReference type="PANTHER" id="PTHR43792:SF1">
    <property type="entry name" value="N-ACETYLTRANSFERASE DOMAIN-CONTAINING PROTEIN"/>
    <property type="match status" value="1"/>
</dbReference>
<protein>
    <recommendedName>
        <fullName evidence="1">N-acetyltransferase domain-containing protein</fullName>
    </recommendedName>
</protein>
<dbReference type="Proteomes" id="UP000251889">
    <property type="component" value="Unassembled WGS sequence"/>
</dbReference>
<dbReference type="Pfam" id="PF13302">
    <property type="entry name" value="Acetyltransf_3"/>
    <property type="match status" value="1"/>
</dbReference>
<dbReference type="Gene3D" id="3.40.630.30">
    <property type="match status" value="1"/>
</dbReference>
<comment type="caution">
    <text evidence="2">The sequence shown here is derived from an EMBL/GenBank/DDBJ whole genome shotgun (WGS) entry which is preliminary data.</text>
</comment>
<dbReference type="InterPro" id="IPR051531">
    <property type="entry name" value="N-acetyltransferase"/>
</dbReference>
<dbReference type="PANTHER" id="PTHR43792">
    <property type="entry name" value="GNAT FAMILY, PUTATIVE (AFU_ORTHOLOGUE AFUA_3G00765)-RELATED-RELATED"/>
    <property type="match status" value="1"/>
</dbReference>
<reference evidence="2 3" key="1">
    <citation type="submission" date="2018-06" db="EMBL/GenBank/DDBJ databases">
        <title>Chryseolinea flavus sp. nov., a member of the phylum Bacteroidetes isolated from soil.</title>
        <authorList>
            <person name="Li Y."/>
            <person name="Wang J."/>
        </authorList>
    </citation>
    <scope>NUCLEOTIDE SEQUENCE [LARGE SCALE GENOMIC DNA]</scope>
    <source>
        <strain evidence="2 3">SDU1-6</strain>
    </source>
</reference>
<feature type="domain" description="N-acetyltransferase" evidence="1">
    <location>
        <begin position="14"/>
        <end position="151"/>
    </location>
</feature>
<dbReference type="InterPro" id="IPR016181">
    <property type="entry name" value="Acyl_CoA_acyltransferase"/>
</dbReference>
<evidence type="ECO:0000259" key="1">
    <source>
        <dbReference type="Pfam" id="PF13302"/>
    </source>
</evidence>
<gene>
    <name evidence="2" type="ORF">DQQ10_23280</name>
</gene>
<dbReference type="InterPro" id="IPR000182">
    <property type="entry name" value="GNAT_dom"/>
</dbReference>
<name>A0A364XZ01_9BACT</name>
<organism evidence="2 3">
    <name type="scientific">Pseudochryseolinea flava</name>
    <dbReference type="NCBI Taxonomy" id="2059302"/>
    <lineage>
        <taxon>Bacteria</taxon>
        <taxon>Pseudomonadati</taxon>
        <taxon>Bacteroidota</taxon>
        <taxon>Cytophagia</taxon>
        <taxon>Cytophagales</taxon>
        <taxon>Fulvivirgaceae</taxon>
        <taxon>Pseudochryseolinea</taxon>
    </lineage>
</organism>
<dbReference type="RefSeq" id="WP_112749335.1">
    <property type="nucleotide sequence ID" value="NZ_QMFY01000016.1"/>
</dbReference>
<sequence length="178" mass="20449">MVTLHLPERIETDRCLIQRLRYEDADEIFYAYASKPEATKYVAWPTHQSIVATRGFIQYAIAAWNEGMDYSYSIRMKETNRLIGSFGVINENGKIQFGYIFTPTQWRNGFATEVCIEMMKHLKNEKGVYRIGTCADVDNVASIKVLLKAGLIEEARLSNWMMFPNQGKAKDCALFVLQ</sequence>
<dbReference type="OrthoDB" id="9788916at2"/>
<keyword evidence="3" id="KW-1185">Reference proteome</keyword>
<dbReference type="GO" id="GO:0016747">
    <property type="term" value="F:acyltransferase activity, transferring groups other than amino-acyl groups"/>
    <property type="evidence" value="ECO:0007669"/>
    <property type="project" value="InterPro"/>
</dbReference>
<proteinExistence type="predicted"/>
<evidence type="ECO:0000313" key="2">
    <source>
        <dbReference type="EMBL" id="RAV98659.1"/>
    </source>
</evidence>
<dbReference type="SUPFAM" id="SSF55729">
    <property type="entry name" value="Acyl-CoA N-acyltransferases (Nat)"/>
    <property type="match status" value="1"/>
</dbReference>
<dbReference type="EMBL" id="QMFY01000016">
    <property type="protein sequence ID" value="RAV98659.1"/>
    <property type="molecule type" value="Genomic_DNA"/>
</dbReference>